<accession>A0A375AF60</accession>
<sequence length="304" mass="35272">MPILPGYEPRQGTIPAKTFYETSLEYQLRKLIYFRDQFVTMLNRPRNTHYVEDDCRYYHDIIINNSATLAEYYLPYVIYSIIGTILPKPLAPRFDGFRKNIDKNGYDEAKLDVFKRYEIGVLSKSSEGYKEEYLQRCHNTFDSSMKFLIDGSYDIIFLLNNYIKHNSMNFDYAPLLRTSSGEVKNYLFLRFTADQQFMLGESILKKLISYNYDNIIANDRGKLILDGAEFTKIGMLGHIALLENNNILYTKGNSSAGVTSESLLNLINKLMISILENIILNVKDYEITKFGEYNKLLAAIKKNE</sequence>
<evidence type="ECO:0000313" key="2">
    <source>
        <dbReference type="Proteomes" id="UP000294820"/>
    </source>
</evidence>
<gene>
    <name evidence="1" type="ORF">DAQ1742_03431</name>
</gene>
<dbReference type="Proteomes" id="UP000294820">
    <property type="component" value="Chromosome 1"/>
</dbReference>
<dbReference type="KEGG" id="daq:DAQ1742_03431"/>
<reference evidence="1 2" key="1">
    <citation type="submission" date="2016-09" db="EMBL/GenBank/DDBJ databases">
        <authorList>
            <person name="Reverchon S."/>
            <person name="Nasser W."/>
            <person name="Leonard S."/>
            <person name="Brochier C."/>
            <person name="Duprey A."/>
        </authorList>
    </citation>
    <scope>NUCLEOTIDE SEQUENCE [LARGE SCALE GENOMIC DNA]</scope>
    <source>
        <strain evidence="1 2">174/2</strain>
    </source>
</reference>
<evidence type="ECO:0000313" key="1">
    <source>
        <dbReference type="EMBL" id="SLM64239.1"/>
    </source>
</evidence>
<proteinExistence type="predicted"/>
<dbReference type="EMBL" id="LT615367">
    <property type="protein sequence ID" value="SLM64239.1"/>
    <property type="molecule type" value="Genomic_DNA"/>
</dbReference>
<keyword evidence="2" id="KW-1185">Reference proteome</keyword>
<dbReference type="RefSeq" id="WP_051124165.1">
    <property type="nucleotide sequence ID" value="NZ_LT615367.1"/>
</dbReference>
<protein>
    <submittedName>
        <fullName evidence="1">Uncharacterized protein</fullName>
    </submittedName>
</protein>
<name>A0A375AF60_9GAMM</name>
<organism evidence="1 2">
    <name type="scientific">Dickeya aquatica</name>
    <dbReference type="NCBI Taxonomy" id="1401087"/>
    <lineage>
        <taxon>Bacteria</taxon>
        <taxon>Pseudomonadati</taxon>
        <taxon>Pseudomonadota</taxon>
        <taxon>Gammaproteobacteria</taxon>
        <taxon>Enterobacterales</taxon>
        <taxon>Pectobacteriaceae</taxon>
        <taxon>Dickeya</taxon>
    </lineage>
</organism>
<dbReference type="AlphaFoldDB" id="A0A375AF60"/>